<accession>B1KQQ1</accession>
<dbReference type="STRING" id="392500.Swoo_2006"/>
<sequence length="226" mass="25618">MNNNHSSFINSKRRFNDIAKYLHASFPKQADLILHTSLKKADACQIEALIADIQPKSILEIGSFCGISTRWLSSCSPTMNITCVDPWISDGTIDSEAIFDHINAIPNTRVKKVKAYFGSRNNQSFSVPTKSGEDTKAFAYEHQLPLYFPKQYFDLVFIDGDHRTSSSINAFMLTKEVSENIIYHDANLRTHQNAMEIIEQEWSGEWAINRFPNGEDGLAHLTKLKT</sequence>
<name>B1KQQ1_SHEWM</name>
<dbReference type="InterPro" id="IPR029063">
    <property type="entry name" value="SAM-dependent_MTases_sf"/>
</dbReference>
<proteinExistence type="predicted"/>
<evidence type="ECO:0000313" key="2">
    <source>
        <dbReference type="Proteomes" id="UP000002168"/>
    </source>
</evidence>
<keyword evidence="2" id="KW-1185">Reference proteome</keyword>
<dbReference type="SUPFAM" id="SSF53335">
    <property type="entry name" value="S-adenosyl-L-methionine-dependent methyltransferases"/>
    <property type="match status" value="1"/>
</dbReference>
<dbReference type="Pfam" id="PF13578">
    <property type="entry name" value="Methyltransf_24"/>
    <property type="match status" value="1"/>
</dbReference>
<dbReference type="Gene3D" id="3.40.50.150">
    <property type="entry name" value="Vaccinia Virus protein VP39"/>
    <property type="match status" value="1"/>
</dbReference>
<evidence type="ECO:0000313" key="1">
    <source>
        <dbReference type="EMBL" id="ACA86290.1"/>
    </source>
</evidence>
<dbReference type="Proteomes" id="UP000002168">
    <property type="component" value="Chromosome"/>
</dbReference>
<organism evidence="1 2">
    <name type="scientific">Shewanella woodyi (strain ATCC 51908 / MS32)</name>
    <dbReference type="NCBI Taxonomy" id="392500"/>
    <lineage>
        <taxon>Bacteria</taxon>
        <taxon>Pseudomonadati</taxon>
        <taxon>Pseudomonadota</taxon>
        <taxon>Gammaproteobacteria</taxon>
        <taxon>Alteromonadales</taxon>
        <taxon>Shewanellaceae</taxon>
        <taxon>Shewanella</taxon>
    </lineage>
</organism>
<dbReference type="HOGENOM" id="CLU_1224062_0_0_6"/>
<dbReference type="EMBL" id="CP000961">
    <property type="protein sequence ID" value="ACA86290.1"/>
    <property type="molecule type" value="Genomic_DNA"/>
</dbReference>
<dbReference type="RefSeq" id="WP_012324636.1">
    <property type="nucleotide sequence ID" value="NC_010506.1"/>
</dbReference>
<dbReference type="KEGG" id="swd:Swoo_2006"/>
<reference evidence="1 2" key="1">
    <citation type="submission" date="2008-02" db="EMBL/GenBank/DDBJ databases">
        <title>Complete sequence of Shewanella woodyi ATCC 51908.</title>
        <authorList>
            <consortium name="US DOE Joint Genome Institute"/>
            <person name="Copeland A."/>
            <person name="Lucas S."/>
            <person name="Lapidus A."/>
            <person name="Glavina del Rio T."/>
            <person name="Dalin E."/>
            <person name="Tice H."/>
            <person name="Bruce D."/>
            <person name="Goodwin L."/>
            <person name="Pitluck S."/>
            <person name="Sims D."/>
            <person name="Brettin T."/>
            <person name="Detter J.C."/>
            <person name="Han C."/>
            <person name="Kuske C.R."/>
            <person name="Schmutz J."/>
            <person name="Larimer F."/>
            <person name="Land M."/>
            <person name="Hauser L."/>
            <person name="Kyrpides N."/>
            <person name="Lykidis A."/>
            <person name="Zhao J.-S."/>
            <person name="Richardson P."/>
        </authorList>
    </citation>
    <scope>NUCLEOTIDE SEQUENCE [LARGE SCALE GENOMIC DNA]</scope>
    <source>
        <strain evidence="2">ATCC 51908 / MS32</strain>
    </source>
</reference>
<protein>
    <recommendedName>
        <fullName evidence="3">O-methyltransferase-like protein</fullName>
    </recommendedName>
</protein>
<gene>
    <name evidence="1" type="ordered locus">Swoo_2006</name>
</gene>
<dbReference type="AlphaFoldDB" id="B1KQQ1"/>
<evidence type="ECO:0008006" key="3">
    <source>
        <dbReference type="Google" id="ProtNLM"/>
    </source>
</evidence>